<feature type="region of interest" description="Disordered" evidence="1">
    <location>
        <begin position="104"/>
        <end position="135"/>
    </location>
</feature>
<gene>
    <name evidence="2" type="ORF">BGW38_006880</name>
</gene>
<protein>
    <submittedName>
        <fullName evidence="2">Uncharacterized protein</fullName>
    </submittedName>
</protein>
<name>A0A9P6FM14_9FUNG</name>
<feature type="region of interest" description="Disordered" evidence="1">
    <location>
        <begin position="33"/>
        <end position="58"/>
    </location>
</feature>
<dbReference type="OrthoDB" id="17798at2759"/>
<evidence type="ECO:0000313" key="2">
    <source>
        <dbReference type="EMBL" id="KAF9577724.1"/>
    </source>
</evidence>
<dbReference type="Proteomes" id="UP000780801">
    <property type="component" value="Unassembled WGS sequence"/>
</dbReference>
<feature type="non-terminal residue" evidence="2">
    <location>
        <position position="1"/>
    </location>
</feature>
<proteinExistence type="predicted"/>
<evidence type="ECO:0000256" key="1">
    <source>
        <dbReference type="SAM" id="MobiDB-lite"/>
    </source>
</evidence>
<keyword evidence="3" id="KW-1185">Reference proteome</keyword>
<sequence>RWKKLFRDMGHYVDDIVRCSVSDVVLMDDGEDFEEIGSTNQDQEMKDADDRDEEEDQDLDVPVSVDFKIDNNSNIVIRHRGAEELKVEYYAIDAETMFSASPLTFSDQGESETNTASSGSTNESGGRNRDDKSSTSFRLILPNGVDVHRVVPIAGSTAVTRKRPQESVLEVPVLTKYRKTNVMISVSTVPPAATKTWRAYYSQTIAVQCLERTGTIRVVTKAQGQPIRGGYVKVYAEMKQGDKVTTFWKDGYTDLVGRFDYAQVSTAVKAGGSNNSNGSKFAEVKRFVVFIDGGKEGCIVKTVPVPPV</sequence>
<organism evidence="2 3">
    <name type="scientific">Lunasporangiospora selenospora</name>
    <dbReference type="NCBI Taxonomy" id="979761"/>
    <lineage>
        <taxon>Eukaryota</taxon>
        <taxon>Fungi</taxon>
        <taxon>Fungi incertae sedis</taxon>
        <taxon>Mucoromycota</taxon>
        <taxon>Mortierellomycotina</taxon>
        <taxon>Mortierellomycetes</taxon>
        <taxon>Mortierellales</taxon>
        <taxon>Mortierellaceae</taxon>
        <taxon>Lunasporangiospora</taxon>
    </lineage>
</organism>
<feature type="compositionally biased region" description="Polar residues" evidence="1">
    <location>
        <begin position="104"/>
        <end position="125"/>
    </location>
</feature>
<reference evidence="2" key="1">
    <citation type="journal article" date="2020" name="Fungal Divers.">
        <title>Resolving the Mortierellaceae phylogeny through synthesis of multi-gene phylogenetics and phylogenomics.</title>
        <authorList>
            <person name="Vandepol N."/>
            <person name="Liber J."/>
            <person name="Desiro A."/>
            <person name="Na H."/>
            <person name="Kennedy M."/>
            <person name="Barry K."/>
            <person name="Grigoriev I.V."/>
            <person name="Miller A.N."/>
            <person name="O'Donnell K."/>
            <person name="Stajich J.E."/>
            <person name="Bonito G."/>
        </authorList>
    </citation>
    <scope>NUCLEOTIDE SEQUENCE</scope>
    <source>
        <strain evidence="2">KOD1015</strain>
    </source>
</reference>
<evidence type="ECO:0000313" key="3">
    <source>
        <dbReference type="Proteomes" id="UP000780801"/>
    </source>
</evidence>
<accession>A0A9P6FM14</accession>
<dbReference type="AlphaFoldDB" id="A0A9P6FM14"/>
<comment type="caution">
    <text evidence="2">The sequence shown here is derived from an EMBL/GenBank/DDBJ whole genome shotgun (WGS) entry which is preliminary data.</text>
</comment>
<dbReference type="EMBL" id="JAABOA010004450">
    <property type="protein sequence ID" value="KAF9577724.1"/>
    <property type="molecule type" value="Genomic_DNA"/>
</dbReference>